<comment type="caution">
    <text evidence="1">The sequence shown here is derived from an EMBL/GenBank/DDBJ whole genome shotgun (WGS) entry which is preliminary data.</text>
</comment>
<reference evidence="2" key="1">
    <citation type="journal article" date="2018" name="BMC Genomics">
        <title>Genomic insights into host adaptation between the wheat stripe rust pathogen (Puccinia striiformis f. sp. tritici) and the barley stripe rust pathogen (Puccinia striiformis f. sp. hordei).</title>
        <authorList>
            <person name="Xia C."/>
            <person name="Wang M."/>
            <person name="Yin C."/>
            <person name="Cornejo O.E."/>
            <person name="Hulbert S.H."/>
            <person name="Chen X."/>
        </authorList>
    </citation>
    <scope>NUCLEOTIDE SEQUENCE [LARGE SCALE GENOMIC DNA]</scope>
    <source>
        <strain evidence="2">93-210</strain>
    </source>
</reference>
<proteinExistence type="predicted"/>
<accession>A0ACC0ECI0</accession>
<keyword evidence="2" id="KW-1185">Reference proteome</keyword>
<evidence type="ECO:0000313" key="1">
    <source>
        <dbReference type="EMBL" id="KAI7950137.1"/>
    </source>
</evidence>
<gene>
    <name evidence="1" type="ORF">MJO28_008958</name>
</gene>
<sequence>MRVKPSYQQILVVAMTACSLEIVRCAKPRRYRRALSTTLERLSEPLIESKEAEILVPNILNDRNYSPTSKDRETVNEYMSGMPSMRYPRGKSAQNLKGFTTPVEDENKMQEDFNSLRESLLRVGRPHGLTFGSLNPNQYLEPYNWDESHTFHQHVQKLRAIHQLMEEKLPASNGRSFIDKIPKEVVGIFNESVESLFALFGSTEPASASKDEFHFLNLQNLIGETIYFFHKHHLIDSSKIGSLLASQGPAEALSRHILRSYYEMERSAEQLPLNASSILKRWYSFTYGNMLKDYHQDQVNSFIYYFQKSAFQYYHNYPGNQRPSKLKNFMMELEGVIFDNNQIKGNDLSDRLEDEGEYALSFTSDSESVNFLAQNFKDIYNNGIYQTELNHIYQAIQFIEDINPKAFKEYKNTKDFQEKYYLMSYSNSILEDLEQVKIYLKNKFYQKIWVNSLLEQPEYKSQSISLSAELEILSKYIRIVELKYNEETEGIHIFHNHYMYTQPDIVANSIKSVKSMIMELSQL</sequence>
<reference evidence="1 2" key="3">
    <citation type="journal article" date="2022" name="Microbiol. Spectr.">
        <title>Folding features and dynamics of 3D genome architecture in plant fungal pathogens.</title>
        <authorList>
            <person name="Xia C."/>
        </authorList>
    </citation>
    <scope>NUCLEOTIDE SEQUENCE [LARGE SCALE GENOMIC DNA]</scope>
    <source>
        <strain evidence="1 2">93-210</strain>
    </source>
</reference>
<reference evidence="2" key="2">
    <citation type="journal article" date="2018" name="Mol. Plant Microbe Interact.">
        <title>Genome sequence resources for the wheat stripe rust pathogen (Puccinia striiformis f. sp. tritici) and the barley stripe rust pathogen (Puccinia striiformis f. sp. hordei).</title>
        <authorList>
            <person name="Xia C."/>
            <person name="Wang M."/>
            <person name="Yin C."/>
            <person name="Cornejo O.E."/>
            <person name="Hulbert S.H."/>
            <person name="Chen X."/>
        </authorList>
    </citation>
    <scope>NUCLEOTIDE SEQUENCE [LARGE SCALE GENOMIC DNA]</scope>
    <source>
        <strain evidence="2">93-210</strain>
    </source>
</reference>
<organism evidence="1 2">
    <name type="scientific">Puccinia striiformis f. sp. tritici</name>
    <dbReference type="NCBI Taxonomy" id="168172"/>
    <lineage>
        <taxon>Eukaryota</taxon>
        <taxon>Fungi</taxon>
        <taxon>Dikarya</taxon>
        <taxon>Basidiomycota</taxon>
        <taxon>Pucciniomycotina</taxon>
        <taxon>Pucciniomycetes</taxon>
        <taxon>Pucciniales</taxon>
        <taxon>Pucciniaceae</taxon>
        <taxon>Puccinia</taxon>
    </lineage>
</organism>
<dbReference type="Proteomes" id="UP001060170">
    <property type="component" value="Chromosome 8"/>
</dbReference>
<name>A0ACC0ECI0_9BASI</name>
<evidence type="ECO:0000313" key="2">
    <source>
        <dbReference type="Proteomes" id="UP001060170"/>
    </source>
</evidence>
<protein>
    <submittedName>
        <fullName evidence="1">Uncharacterized protein</fullName>
    </submittedName>
</protein>
<dbReference type="EMBL" id="CM045872">
    <property type="protein sequence ID" value="KAI7950137.1"/>
    <property type="molecule type" value="Genomic_DNA"/>
</dbReference>